<organism evidence="1">
    <name type="scientific">Aspergillus niger</name>
    <dbReference type="NCBI Taxonomy" id="5061"/>
    <lineage>
        <taxon>Eukaryota</taxon>
        <taxon>Fungi</taxon>
        <taxon>Dikarya</taxon>
        <taxon>Ascomycota</taxon>
        <taxon>Pezizomycotina</taxon>
        <taxon>Eurotiomycetes</taxon>
        <taxon>Eurotiomycetidae</taxon>
        <taxon>Eurotiales</taxon>
        <taxon>Aspergillaceae</taxon>
        <taxon>Aspergillus</taxon>
        <taxon>Aspergillus subgen. Circumdati</taxon>
    </lineage>
</organism>
<evidence type="ECO:0000313" key="1">
    <source>
        <dbReference type="RefSeq" id="XP_059599595.1"/>
    </source>
</evidence>
<dbReference type="KEGG" id="ang:An01g03850"/>
<name>A0AAJ8BNX5_ASPNG</name>
<accession>A0AAJ8BNX5</accession>
<proteinExistence type="predicted"/>
<dbReference type="GeneID" id="84589894"/>
<reference evidence="1" key="2">
    <citation type="submission" date="2025-08" db="UniProtKB">
        <authorList>
            <consortium name="RefSeq"/>
        </authorList>
    </citation>
    <scope>IDENTIFICATION</scope>
</reference>
<dbReference type="RefSeq" id="XP_059599595.1">
    <property type="nucleotide sequence ID" value="XM_059747217.1"/>
</dbReference>
<dbReference type="AlphaFoldDB" id="A0AAJ8BNX5"/>
<dbReference type="VEuPathDB" id="FungiDB:An01g03850"/>
<protein>
    <submittedName>
        <fullName evidence="1">Uncharacterized protein</fullName>
    </submittedName>
</protein>
<reference evidence="1" key="1">
    <citation type="submission" date="2025-02" db="EMBL/GenBank/DDBJ databases">
        <authorList>
            <consortium name="NCBI Genome Project"/>
        </authorList>
    </citation>
    <scope>NUCLEOTIDE SEQUENCE</scope>
</reference>
<sequence>MQRLPCTQSDTAHLEWLPKTSSSYGVDLSYGEVYGSDSKASHGGHISLQNVVDMDDSHVDRFSNILPSYSYGSPAVSDPCLPILDFLFFDRSDNLEYQGNPIG</sequence>
<gene>
    <name evidence="1" type="ORF">An01g03850</name>
</gene>